<comment type="catalytic activity">
    <reaction evidence="9">
        <text>(sulfur carrier)-H + L-cysteine = (sulfur carrier)-SH + L-alanine</text>
        <dbReference type="Rhea" id="RHEA:43892"/>
        <dbReference type="Rhea" id="RHEA-COMP:14737"/>
        <dbReference type="Rhea" id="RHEA-COMP:14739"/>
        <dbReference type="ChEBI" id="CHEBI:29917"/>
        <dbReference type="ChEBI" id="CHEBI:35235"/>
        <dbReference type="ChEBI" id="CHEBI:57972"/>
        <dbReference type="ChEBI" id="CHEBI:64428"/>
        <dbReference type="EC" id="2.8.1.7"/>
    </reaction>
</comment>
<comment type="caution">
    <text evidence="12">The sequence shown here is derived from an EMBL/GenBank/DDBJ whole genome shotgun (WGS) entry which is preliminary data.</text>
</comment>
<proteinExistence type="inferred from homology"/>
<evidence type="ECO:0000256" key="8">
    <source>
        <dbReference type="ARBA" id="ARBA00023014"/>
    </source>
</evidence>
<dbReference type="GO" id="GO:0046872">
    <property type="term" value="F:metal ion binding"/>
    <property type="evidence" value="ECO:0007669"/>
    <property type="project" value="UniProtKB-KW"/>
</dbReference>
<dbReference type="PIRSF" id="PIRSF005572">
    <property type="entry name" value="NifS"/>
    <property type="match status" value="1"/>
</dbReference>
<evidence type="ECO:0000259" key="11">
    <source>
        <dbReference type="Pfam" id="PF00266"/>
    </source>
</evidence>
<dbReference type="AlphaFoldDB" id="A0A9X8UL91"/>
<dbReference type="EC" id="2.8.1.7" evidence="3"/>
<protein>
    <recommendedName>
        <fullName evidence="3">cysteine desulfurase</fullName>
        <ecNumber evidence="3">2.8.1.7</ecNumber>
    </recommendedName>
</protein>
<accession>A0A9X8UL91</accession>
<evidence type="ECO:0000256" key="3">
    <source>
        <dbReference type="ARBA" id="ARBA00012239"/>
    </source>
</evidence>
<evidence type="ECO:0000256" key="4">
    <source>
        <dbReference type="ARBA" id="ARBA00022679"/>
    </source>
</evidence>
<dbReference type="Proteomes" id="UP000294682">
    <property type="component" value="Unassembled WGS sequence"/>
</dbReference>
<feature type="domain" description="Aminotransferase class V" evidence="11">
    <location>
        <begin position="5"/>
        <end position="364"/>
    </location>
</feature>
<keyword evidence="8" id="KW-0411">Iron-sulfur</keyword>
<evidence type="ECO:0000256" key="2">
    <source>
        <dbReference type="ARBA" id="ARBA00006490"/>
    </source>
</evidence>
<gene>
    <name evidence="12" type="ORF">EDD78_101206</name>
</gene>
<dbReference type="RefSeq" id="WP_286170654.1">
    <property type="nucleotide sequence ID" value="NZ_SLUK01000001.1"/>
</dbReference>
<keyword evidence="4" id="KW-0808">Transferase</keyword>
<sequence>MKRFIYADNAATTQLDMDAFEAMKPYLLGEYGNASQPYSFARTAKKALKNSRETIAQCIGAEPEEIFFTSGGTESNNWAIKGTAFSGSTKHAFITSVIEHHAILRPCTDIESMGYPVSYLPVDCTGTVNVGTLSEYINSDTRLVSIMTANNEIGSIQDISALATVAHSYGAIFHTDAVQAVGHIEIDVNLLGVDMLSASAHKFNGPKGIGFLYVRKGTPLMPYASGGGQEHHMRAGTENVASIVGMATALKKNVAAMKDIASHLALLENRLLVGLSNANIRFSRNGSEAHIPGNLSLSFPGYSGEALLHRLDLMGICVSTGSACNSQETQISHVLQAIGLNEEKAKGTIRLSFGKNNSENDIDVIIDVLRKILENSVTRF</sequence>
<dbReference type="GO" id="GO:0031071">
    <property type="term" value="F:cysteine desulfurase activity"/>
    <property type="evidence" value="ECO:0007669"/>
    <property type="project" value="UniProtKB-EC"/>
</dbReference>
<evidence type="ECO:0000256" key="5">
    <source>
        <dbReference type="ARBA" id="ARBA00022723"/>
    </source>
</evidence>
<dbReference type="GO" id="GO:0051536">
    <property type="term" value="F:iron-sulfur cluster binding"/>
    <property type="evidence" value="ECO:0007669"/>
    <property type="project" value="UniProtKB-KW"/>
</dbReference>
<comment type="similarity">
    <text evidence="2">Belongs to the class-V pyridoxal-phosphate-dependent aminotransferase family. NifS/IscS subfamily.</text>
</comment>
<evidence type="ECO:0000256" key="9">
    <source>
        <dbReference type="ARBA" id="ARBA00050776"/>
    </source>
</evidence>
<evidence type="ECO:0000313" key="12">
    <source>
        <dbReference type="EMBL" id="TCL45224.1"/>
    </source>
</evidence>
<dbReference type="EMBL" id="SLUK01000001">
    <property type="protein sequence ID" value="TCL45224.1"/>
    <property type="molecule type" value="Genomic_DNA"/>
</dbReference>
<keyword evidence="5" id="KW-0479">Metal-binding</keyword>
<keyword evidence="7" id="KW-0408">Iron</keyword>
<evidence type="ECO:0000256" key="7">
    <source>
        <dbReference type="ARBA" id="ARBA00023004"/>
    </source>
</evidence>
<dbReference type="InterPro" id="IPR015422">
    <property type="entry name" value="PyrdxlP-dep_Trfase_small"/>
</dbReference>
<evidence type="ECO:0000256" key="1">
    <source>
        <dbReference type="ARBA" id="ARBA00001933"/>
    </source>
</evidence>
<evidence type="ECO:0000256" key="6">
    <source>
        <dbReference type="ARBA" id="ARBA00022898"/>
    </source>
</evidence>
<dbReference type="PANTHER" id="PTHR11601">
    <property type="entry name" value="CYSTEINE DESULFURYLASE FAMILY MEMBER"/>
    <property type="match status" value="1"/>
</dbReference>
<dbReference type="InterPro" id="IPR015421">
    <property type="entry name" value="PyrdxlP-dep_Trfase_major"/>
</dbReference>
<reference evidence="12 13" key="1">
    <citation type="submission" date="2019-03" db="EMBL/GenBank/DDBJ databases">
        <title>Genomic Encyclopedia of Type Strains, Phase IV (KMG-IV): sequencing the most valuable type-strain genomes for metagenomic binning, comparative biology and taxonomic classification.</title>
        <authorList>
            <person name="Goeker M."/>
        </authorList>
    </citation>
    <scope>NUCLEOTIDE SEQUENCE [LARGE SCALE GENOMIC DNA]</scope>
    <source>
        <strain evidence="12 13">DSM 100433</strain>
    </source>
</reference>
<dbReference type="InterPro" id="IPR020578">
    <property type="entry name" value="Aminotrans_V_PyrdxlP_BS"/>
</dbReference>
<evidence type="ECO:0000256" key="10">
    <source>
        <dbReference type="RuleBase" id="RU004504"/>
    </source>
</evidence>
<keyword evidence="6" id="KW-0663">Pyridoxal phosphate</keyword>
<dbReference type="InterPro" id="IPR015424">
    <property type="entry name" value="PyrdxlP-dep_Trfase"/>
</dbReference>
<dbReference type="PANTHER" id="PTHR11601:SF34">
    <property type="entry name" value="CYSTEINE DESULFURASE"/>
    <property type="match status" value="1"/>
</dbReference>
<dbReference type="InterPro" id="IPR016454">
    <property type="entry name" value="Cysteine_dSase"/>
</dbReference>
<dbReference type="SUPFAM" id="SSF53383">
    <property type="entry name" value="PLP-dependent transferases"/>
    <property type="match status" value="1"/>
</dbReference>
<dbReference type="FunFam" id="3.40.640.10:FF:000084">
    <property type="entry name" value="IscS-like cysteine desulfurase"/>
    <property type="match status" value="1"/>
</dbReference>
<dbReference type="Gene3D" id="3.90.1150.10">
    <property type="entry name" value="Aspartate Aminotransferase, domain 1"/>
    <property type="match status" value="1"/>
</dbReference>
<comment type="cofactor">
    <cofactor evidence="1 10">
        <name>pyridoxal 5'-phosphate</name>
        <dbReference type="ChEBI" id="CHEBI:597326"/>
    </cofactor>
</comment>
<organism evidence="12 13">
    <name type="scientific">Harryflintia acetispora</name>
    <dbReference type="NCBI Taxonomy" id="1849041"/>
    <lineage>
        <taxon>Bacteria</taxon>
        <taxon>Bacillati</taxon>
        <taxon>Bacillota</taxon>
        <taxon>Clostridia</taxon>
        <taxon>Eubacteriales</taxon>
        <taxon>Oscillospiraceae</taxon>
        <taxon>Harryflintia</taxon>
    </lineage>
</organism>
<dbReference type="Gene3D" id="1.10.260.50">
    <property type="match status" value="1"/>
</dbReference>
<dbReference type="PROSITE" id="PS00595">
    <property type="entry name" value="AA_TRANSFER_CLASS_5"/>
    <property type="match status" value="1"/>
</dbReference>
<evidence type="ECO:0000313" key="13">
    <source>
        <dbReference type="Proteomes" id="UP000294682"/>
    </source>
</evidence>
<dbReference type="InterPro" id="IPR000192">
    <property type="entry name" value="Aminotrans_V_dom"/>
</dbReference>
<name>A0A9X8UL91_9FIRM</name>
<dbReference type="Pfam" id="PF00266">
    <property type="entry name" value="Aminotran_5"/>
    <property type="match status" value="1"/>
</dbReference>
<dbReference type="Gene3D" id="3.40.640.10">
    <property type="entry name" value="Type I PLP-dependent aspartate aminotransferase-like (Major domain)"/>
    <property type="match status" value="1"/>
</dbReference>
<keyword evidence="13" id="KW-1185">Reference proteome</keyword>